<keyword evidence="1 4" id="KW-0812">Transmembrane</keyword>
<dbReference type="PANTHER" id="PTHR23121">
    <property type="entry name" value="SODIUM-DEPENDENT GLUCOSE TRANSPORTER 1"/>
    <property type="match status" value="1"/>
</dbReference>
<evidence type="ECO:0000256" key="2">
    <source>
        <dbReference type="ARBA" id="ARBA00022989"/>
    </source>
</evidence>
<proteinExistence type="predicted"/>
<accession>A0ABQ9FDW4</accession>
<gene>
    <name evidence="5" type="ORF">KUTeg_008391</name>
</gene>
<dbReference type="EMBL" id="JARBDR010000342">
    <property type="protein sequence ID" value="KAJ8313830.1"/>
    <property type="molecule type" value="Genomic_DNA"/>
</dbReference>
<feature type="transmembrane region" description="Helical" evidence="4">
    <location>
        <begin position="55"/>
        <end position="78"/>
    </location>
</feature>
<dbReference type="SUPFAM" id="SSF103473">
    <property type="entry name" value="MFS general substrate transporter"/>
    <property type="match status" value="1"/>
</dbReference>
<keyword evidence="6" id="KW-1185">Reference proteome</keyword>
<keyword evidence="3 4" id="KW-0472">Membrane</keyword>
<evidence type="ECO:0000256" key="1">
    <source>
        <dbReference type="ARBA" id="ARBA00022692"/>
    </source>
</evidence>
<dbReference type="Proteomes" id="UP001217089">
    <property type="component" value="Unassembled WGS sequence"/>
</dbReference>
<evidence type="ECO:0000256" key="4">
    <source>
        <dbReference type="SAM" id="Phobius"/>
    </source>
</evidence>
<evidence type="ECO:0000256" key="3">
    <source>
        <dbReference type="ARBA" id="ARBA00023136"/>
    </source>
</evidence>
<name>A0ABQ9FDW4_TEGGR</name>
<comment type="caution">
    <text evidence="5">The sequence shown here is derived from an EMBL/GenBank/DDBJ whole genome shotgun (WGS) entry which is preliminary data.</text>
</comment>
<feature type="transmembrane region" description="Helical" evidence="4">
    <location>
        <begin position="28"/>
        <end position="48"/>
    </location>
</feature>
<reference evidence="5 6" key="1">
    <citation type="submission" date="2022-12" db="EMBL/GenBank/DDBJ databases">
        <title>Chromosome-level genome of Tegillarca granosa.</title>
        <authorList>
            <person name="Kim J."/>
        </authorList>
    </citation>
    <scope>NUCLEOTIDE SEQUENCE [LARGE SCALE GENOMIC DNA]</scope>
    <source>
        <strain evidence="5">Teg-2019</strain>
        <tissue evidence="5">Adductor muscle</tissue>
    </source>
</reference>
<evidence type="ECO:0000313" key="5">
    <source>
        <dbReference type="EMBL" id="KAJ8313830.1"/>
    </source>
</evidence>
<evidence type="ECO:0000313" key="6">
    <source>
        <dbReference type="Proteomes" id="UP001217089"/>
    </source>
</evidence>
<sequence>MIFESSLTNFLPMFCVQQLKWTKTSASYVASVFWGTFACGQLLCICFSSCLKPSLLLGLWISVGVSGLSISSMFPTLLTWTNSELLPVFGNSNTKTSANTCIHEYEDRNTAHNINISAVEIPSS</sequence>
<protein>
    <submittedName>
        <fullName evidence="5">Uncharacterized protein</fullName>
    </submittedName>
</protein>
<keyword evidence="2 4" id="KW-1133">Transmembrane helix</keyword>
<dbReference type="PANTHER" id="PTHR23121:SF9">
    <property type="entry name" value="SODIUM-DEPENDENT GLUCOSE TRANSPORTER 1"/>
    <property type="match status" value="1"/>
</dbReference>
<dbReference type="InterPro" id="IPR036259">
    <property type="entry name" value="MFS_trans_sf"/>
</dbReference>
<organism evidence="5 6">
    <name type="scientific">Tegillarca granosa</name>
    <name type="common">Malaysian cockle</name>
    <name type="synonym">Anadara granosa</name>
    <dbReference type="NCBI Taxonomy" id="220873"/>
    <lineage>
        <taxon>Eukaryota</taxon>
        <taxon>Metazoa</taxon>
        <taxon>Spiralia</taxon>
        <taxon>Lophotrochozoa</taxon>
        <taxon>Mollusca</taxon>
        <taxon>Bivalvia</taxon>
        <taxon>Autobranchia</taxon>
        <taxon>Pteriomorphia</taxon>
        <taxon>Arcoida</taxon>
        <taxon>Arcoidea</taxon>
        <taxon>Arcidae</taxon>
        <taxon>Tegillarca</taxon>
    </lineage>
</organism>